<dbReference type="Proteomes" id="UP000555564">
    <property type="component" value="Unassembled WGS sequence"/>
</dbReference>
<sequence>MTRWYADYFTADYWSFARHEYTAERTAGEVAYLLKTLAEHAPGRRVLDLGCGVGRHAVPLAEHGHDVTGVDVCRWALDQAGAAAGRAGVPLRLVEADLLGGGPLPEADAVICLQAFGWGDDGEQLRMLRRVRDALAPGGLLVLDHSNVDAILRHYRPTARFEAEGTVFDFFRSYDTLSGRSRGELRVTYAGGKVARLLDDVRLYRPPEVAGLLAAAGFDVLRADAAFTSGAAVDLDTRYVQFVARRREVPRPAVLDHRSPASGTLDLRSAPDEVEYVQDVLTEVWSGLGTGASPALPFPATAASPAALLPPTAASVAAAAPSSAATPVSSAGSAVGGDLLDLSRDYALRDPYGGERAAPVLSRHFGTEITPDRVVAGAGTTGLLAALSALAAPGTVLCTPYAHPDLLGWAATHGAELRVFDPAAGDAAEVVAAARPSLIVVERPGVLGDLLPAERVAALAEAAAEAGSLLVLDEACAAYAGPEASAVPLTSRLPGLVVLRSLSKGYCCGGLRAGFAVCSAGAAPALRRVAPPLAVASLSLRFALRLLSRGDLLTPLRTALATAKPALVDGLRDLGATVVPGHPALPWVVVEGTPPDGVTGKPVRPLTGGPAVTRVSVPLSAERRAAFSRLVGR</sequence>
<dbReference type="AlphaFoldDB" id="A0A7X0IIC3"/>
<comment type="caution">
    <text evidence="6">The sequence shown here is derived from an EMBL/GenBank/DDBJ whole genome shotgun (WGS) entry which is preliminary data.</text>
</comment>
<dbReference type="Gene3D" id="3.90.1150.10">
    <property type="entry name" value="Aspartate Aminotransferase, domain 1"/>
    <property type="match status" value="1"/>
</dbReference>
<dbReference type="CDD" id="cd02440">
    <property type="entry name" value="AdoMet_MTases"/>
    <property type="match status" value="1"/>
</dbReference>
<dbReference type="GO" id="GO:0030170">
    <property type="term" value="F:pyridoxal phosphate binding"/>
    <property type="evidence" value="ECO:0007669"/>
    <property type="project" value="InterPro"/>
</dbReference>
<dbReference type="PANTHER" id="PTHR43464:SF19">
    <property type="entry name" value="UBIQUINONE BIOSYNTHESIS O-METHYLTRANSFERASE, MITOCHONDRIAL"/>
    <property type="match status" value="1"/>
</dbReference>
<feature type="domain" description="Methyltransferase" evidence="5">
    <location>
        <begin position="46"/>
        <end position="139"/>
    </location>
</feature>
<dbReference type="InterPro" id="IPR015421">
    <property type="entry name" value="PyrdxlP-dep_Trfase_major"/>
</dbReference>
<dbReference type="Gene3D" id="3.40.50.150">
    <property type="entry name" value="Vaccinia Virus protein VP39"/>
    <property type="match status" value="1"/>
</dbReference>
<keyword evidence="3" id="KW-0949">S-adenosyl-L-methionine</keyword>
<dbReference type="PANTHER" id="PTHR43464">
    <property type="entry name" value="METHYLTRANSFERASE"/>
    <property type="match status" value="1"/>
</dbReference>
<dbReference type="GO" id="GO:0008168">
    <property type="term" value="F:methyltransferase activity"/>
    <property type="evidence" value="ECO:0007669"/>
    <property type="project" value="UniProtKB-KW"/>
</dbReference>
<dbReference type="RefSeq" id="WP_184985336.1">
    <property type="nucleotide sequence ID" value="NZ_JACHIU010000001.1"/>
</dbReference>
<dbReference type="Pfam" id="PF13649">
    <property type="entry name" value="Methyltransf_25"/>
    <property type="match status" value="1"/>
</dbReference>
<proteinExistence type="predicted"/>
<dbReference type="InterPro" id="IPR041698">
    <property type="entry name" value="Methyltransf_25"/>
</dbReference>
<dbReference type="InterPro" id="IPR004839">
    <property type="entry name" value="Aminotransferase_I/II_large"/>
</dbReference>
<evidence type="ECO:0000259" key="4">
    <source>
        <dbReference type="Pfam" id="PF00155"/>
    </source>
</evidence>
<dbReference type="GO" id="GO:0032259">
    <property type="term" value="P:methylation"/>
    <property type="evidence" value="ECO:0007669"/>
    <property type="project" value="UniProtKB-KW"/>
</dbReference>
<keyword evidence="6" id="KW-0032">Aminotransferase</keyword>
<keyword evidence="1 6" id="KW-0489">Methyltransferase</keyword>
<evidence type="ECO:0000256" key="3">
    <source>
        <dbReference type="ARBA" id="ARBA00022691"/>
    </source>
</evidence>
<evidence type="ECO:0000259" key="5">
    <source>
        <dbReference type="Pfam" id="PF13649"/>
    </source>
</evidence>
<keyword evidence="7" id="KW-1185">Reference proteome</keyword>
<dbReference type="Pfam" id="PF00155">
    <property type="entry name" value="Aminotran_1_2"/>
    <property type="match status" value="1"/>
</dbReference>
<accession>A0A7X0IIC3</accession>
<reference evidence="6 7" key="1">
    <citation type="submission" date="2020-08" db="EMBL/GenBank/DDBJ databases">
        <title>Sequencing the genomes of 1000 actinobacteria strains.</title>
        <authorList>
            <person name="Klenk H.-P."/>
        </authorList>
    </citation>
    <scope>NUCLEOTIDE SEQUENCE [LARGE SCALE GENOMIC DNA]</scope>
    <source>
        <strain evidence="6 7">DSM 44936</strain>
    </source>
</reference>
<dbReference type="InterPro" id="IPR015424">
    <property type="entry name" value="PyrdxlP-dep_Trfase"/>
</dbReference>
<dbReference type="InterPro" id="IPR015422">
    <property type="entry name" value="PyrdxlP-dep_Trfase_small"/>
</dbReference>
<dbReference type="SUPFAM" id="SSF53335">
    <property type="entry name" value="S-adenosyl-L-methionine-dependent methyltransferases"/>
    <property type="match status" value="1"/>
</dbReference>
<dbReference type="GO" id="GO:0008483">
    <property type="term" value="F:transaminase activity"/>
    <property type="evidence" value="ECO:0007669"/>
    <property type="project" value="UniProtKB-KW"/>
</dbReference>
<gene>
    <name evidence="6" type="ORF">BJ992_005197</name>
</gene>
<dbReference type="EMBL" id="JACHIU010000001">
    <property type="protein sequence ID" value="MBB6475766.1"/>
    <property type="molecule type" value="Genomic_DNA"/>
</dbReference>
<dbReference type="SUPFAM" id="SSF53383">
    <property type="entry name" value="PLP-dependent transferases"/>
    <property type="match status" value="1"/>
</dbReference>
<feature type="domain" description="Aminotransferase class I/classII large" evidence="4">
    <location>
        <begin position="360"/>
        <end position="585"/>
    </location>
</feature>
<evidence type="ECO:0000256" key="1">
    <source>
        <dbReference type="ARBA" id="ARBA00022603"/>
    </source>
</evidence>
<organism evidence="6 7">
    <name type="scientific">Sphaerisporangium rubeum</name>
    <dbReference type="NCBI Taxonomy" id="321317"/>
    <lineage>
        <taxon>Bacteria</taxon>
        <taxon>Bacillati</taxon>
        <taxon>Actinomycetota</taxon>
        <taxon>Actinomycetes</taxon>
        <taxon>Streptosporangiales</taxon>
        <taxon>Streptosporangiaceae</taxon>
        <taxon>Sphaerisporangium</taxon>
    </lineage>
</organism>
<dbReference type="InterPro" id="IPR029063">
    <property type="entry name" value="SAM-dependent_MTases_sf"/>
</dbReference>
<keyword evidence="2 6" id="KW-0808">Transferase</keyword>
<evidence type="ECO:0000313" key="7">
    <source>
        <dbReference type="Proteomes" id="UP000555564"/>
    </source>
</evidence>
<dbReference type="Gene3D" id="3.40.640.10">
    <property type="entry name" value="Type I PLP-dependent aspartate aminotransferase-like (Major domain)"/>
    <property type="match status" value="1"/>
</dbReference>
<protein>
    <submittedName>
        <fullName evidence="6">Histidinol-phosphate/aromatic aminotransferase/cobyric acid decarboxylase-like protein/SAM-dependent methyltransferase</fullName>
    </submittedName>
</protein>
<name>A0A7X0IIC3_9ACTN</name>
<evidence type="ECO:0000256" key="2">
    <source>
        <dbReference type="ARBA" id="ARBA00022679"/>
    </source>
</evidence>
<evidence type="ECO:0000313" key="6">
    <source>
        <dbReference type="EMBL" id="MBB6475766.1"/>
    </source>
</evidence>